<evidence type="ECO:0000256" key="3">
    <source>
        <dbReference type="ARBA" id="ARBA00022428"/>
    </source>
</evidence>
<keyword evidence="5" id="KW-0808">Transferase</keyword>
<dbReference type="InterPro" id="IPR044878">
    <property type="entry name" value="UbiA_sf"/>
</dbReference>
<feature type="transmembrane region" description="Helical" evidence="9">
    <location>
        <begin position="264"/>
        <end position="284"/>
    </location>
</feature>
<name>A0ABQ6LYR9_9GAMM</name>
<protein>
    <submittedName>
        <fullName evidence="10">1,4-dihydroxy-2-naphthoate polyprenyltransferase</fullName>
    </submittedName>
</protein>
<sequence length="331" mass="36474">MEQITAQDAVSTIPRFDQAQWQRMNRFTAWLVAMRAGVLIMTLFSFLLGLIYAAQSGAVDWVNALLCMAGLCLAHGCNNLINDLVDFRKGLDTDNYFRNSYGPQLLVKGFMSEGRFVALTVLTGSLALAAGLALVWRTDLTVLYYLLAGAFFVLFYTWPLKYFGLGEPAVLLVWGPLMIGGTYYTLSGSQPPTAILWLACLYAIGPTAVLFGKHIDKLQQDREKNVRTLPVLLGESLARQTAGALLLGQMALLIALSASGYFGYGYLLVALMAPGLIGLLRVFANPYPQSRPEGSAGNHWPLHFVARTFAYNRWFSLLFFAGALLNLAMDW</sequence>
<comment type="pathway">
    <text evidence="2">Quinol/quinone metabolism; menaquinone biosynthesis.</text>
</comment>
<dbReference type="Pfam" id="PF01040">
    <property type="entry name" value="UbiA"/>
    <property type="match status" value="1"/>
</dbReference>
<reference evidence="10 11" key="1">
    <citation type="submission" date="2023-04" db="EMBL/GenBank/DDBJ databases">
        <title>Marinobulbifer ophiurae gen. nov., sp. Nov., isolate from tissue of brittle star Ophioplocus japonicus.</title>
        <authorList>
            <person name="Kawano K."/>
            <person name="Sawayama S."/>
            <person name="Nakagawa S."/>
        </authorList>
    </citation>
    <scope>NUCLEOTIDE SEQUENCE [LARGE SCALE GENOMIC DNA]</scope>
    <source>
        <strain evidence="10 11">NKW57</strain>
    </source>
</reference>
<dbReference type="Proteomes" id="UP001224392">
    <property type="component" value="Unassembled WGS sequence"/>
</dbReference>
<dbReference type="InterPro" id="IPR000537">
    <property type="entry name" value="UbiA_prenyltransferase"/>
</dbReference>
<organism evidence="10 11">
    <name type="scientific">Biformimicrobium ophioploci</name>
    <dbReference type="NCBI Taxonomy" id="3036711"/>
    <lineage>
        <taxon>Bacteria</taxon>
        <taxon>Pseudomonadati</taxon>
        <taxon>Pseudomonadota</taxon>
        <taxon>Gammaproteobacteria</taxon>
        <taxon>Cellvibrionales</taxon>
        <taxon>Microbulbiferaceae</taxon>
        <taxon>Biformimicrobium</taxon>
    </lineage>
</organism>
<dbReference type="CDD" id="cd13962">
    <property type="entry name" value="PT_UbiA_UBIAD1"/>
    <property type="match status" value="1"/>
</dbReference>
<dbReference type="InterPro" id="IPR026046">
    <property type="entry name" value="UBIAD1"/>
</dbReference>
<evidence type="ECO:0000256" key="1">
    <source>
        <dbReference type="ARBA" id="ARBA00004141"/>
    </source>
</evidence>
<evidence type="ECO:0000313" key="11">
    <source>
        <dbReference type="Proteomes" id="UP001224392"/>
    </source>
</evidence>
<dbReference type="RefSeq" id="WP_285763873.1">
    <property type="nucleotide sequence ID" value="NZ_BSYJ01000003.1"/>
</dbReference>
<keyword evidence="6 9" id="KW-0812">Transmembrane</keyword>
<dbReference type="Gene3D" id="1.20.120.1780">
    <property type="entry name" value="UbiA prenyltransferase"/>
    <property type="match status" value="1"/>
</dbReference>
<feature type="transmembrane region" description="Helical" evidence="9">
    <location>
        <begin position="32"/>
        <end position="55"/>
    </location>
</feature>
<feature type="transmembrane region" description="Helical" evidence="9">
    <location>
        <begin position="116"/>
        <end position="136"/>
    </location>
</feature>
<dbReference type="PIRSF" id="PIRSF005355">
    <property type="entry name" value="UBIAD1"/>
    <property type="match status" value="1"/>
</dbReference>
<comment type="caution">
    <text evidence="10">The sequence shown here is derived from an EMBL/GenBank/DDBJ whole genome shotgun (WGS) entry which is preliminary data.</text>
</comment>
<dbReference type="PANTHER" id="PTHR13929:SF0">
    <property type="entry name" value="UBIA PRENYLTRANSFERASE DOMAIN-CONTAINING PROTEIN 1"/>
    <property type="match status" value="1"/>
</dbReference>
<feature type="transmembrane region" description="Helical" evidence="9">
    <location>
        <begin position="142"/>
        <end position="158"/>
    </location>
</feature>
<keyword evidence="3" id="KW-0474">Menaquinone biosynthesis</keyword>
<keyword evidence="11" id="KW-1185">Reference proteome</keyword>
<proteinExistence type="predicted"/>
<evidence type="ECO:0000256" key="9">
    <source>
        <dbReference type="SAM" id="Phobius"/>
    </source>
</evidence>
<dbReference type="PANTHER" id="PTHR13929">
    <property type="entry name" value="1,4-DIHYDROXY-2-NAPHTHOATE OCTAPRENYLTRANSFERASE"/>
    <property type="match status" value="1"/>
</dbReference>
<dbReference type="EMBL" id="BSYJ01000003">
    <property type="protein sequence ID" value="GMG87238.1"/>
    <property type="molecule type" value="Genomic_DNA"/>
</dbReference>
<feature type="transmembrane region" description="Helical" evidence="9">
    <location>
        <begin position="311"/>
        <end position="329"/>
    </location>
</feature>
<evidence type="ECO:0000256" key="7">
    <source>
        <dbReference type="ARBA" id="ARBA00022989"/>
    </source>
</evidence>
<keyword evidence="8 9" id="KW-0472">Membrane</keyword>
<keyword evidence="4" id="KW-1003">Cell membrane</keyword>
<gene>
    <name evidence="10" type="ORF">MNKW57_15590</name>
</gene>
<accession>A0ABQ6LYR9</accession>
<evidence type="ECO:0000256" key="2">
    <source>
        <dbReference type="ARBA" id="ARBA00004863"/>
    </source>
</evidence>
<evidence type="ECO:0000256" key="4">
    <source>
        <dbReference type="ARBA" id="ARBA00022475"/>
    </source>
</evidence>
<dbReference type="Gene3D" id="1.10.357.140">
    <property type="entry name" value="UbiA prenyltransferase"/>
    <property type="match status" value="1"/>
</dbReference>
<comment type="subcellular location">
    <subcellularLocation>
        <location evidence="1">Membrane</location>
        <topology evidence="1">Multi-pass membrane protein</topology>
    </subcellularLocation>
</comment>
<evidence type="ECO:0000256" key="6">
    <source>
        <dbReference type="ARBA" id="ARBA00022692"/>
    </source>
</evidence>
<feature type="transmembrane region" description="Helical" evidence="9">
    <location>
        <begin position="194"/>
        <end position="215"/>
    </location>
</feature>
<keyword evidence="7 9" id="KW-1133">Transmembrane helix</keyword>
<evidence type="ECO:0000256" key="8">
    <source>
        <dbReference type="ARBA" id="ARBA00023136"/>
    </source>
</evidence>
<evidence type="ECO:0000313" key="10">
    <source>
        <dbReference type="EMBL" id="GMG87238.1"/>
    </source>
</evidence>
<evidence type="ECO:0000256" key="5">
    <source>
        <dbReference type="ARBA" id="ARBA00022679"/>
    </source>
</evidence>